<keyword evidence="2" id="KW-0560">Oxidoreductase</keyword>
<evidence type="ECO:0000313" key="5">
    <source>
        <dbReference type="Proteomes" id="UP000093748"/>
    </source>
</evidence>
<dbReference type="Proteomes" id="UP000093748">
    <property type="component" value="Unassembled WGS sequence"/>
</dbReference>
<dbReference type="OrthoDB" id="4690547at2"/>
<dbReference type="InterPro" id="IPR036291">
    <property type="entry name" value="NAD(P)-bd_dom_sf"/>
</dbReference>
<proteinExistence type="inferred from homology"/>
<evidence type="ECO:0000313" key="4">
    <source>
        <dbReference type="EMBL" id="OBP71470.1"/>
    </source>
</evidence>
<dbReference type="InterPro" id="IPR020904">
    <property type="entry name" value="Sc_DH/Rdtase_CS"/>
</dbReference>
<organism evidence="4 5">
    <name type="scientific">Rhizobium loti</name>
    <name type="common">Mesorhizobium loti</name>
    <dbReference type="NCBI Taxonomy" id="381"/>
    <lineage>
        <taxon>Bacteria</taxon>
        <taxon>Pseudomonadati</taxon>
        <taxon>Pseudomonadota</taxon>
        <taxon>Alphaproteobacteria</taxon>
        <taxon>Hyphomicrobiales</taxon>
        <taxon>Phyllobacteriaceae</taxon>
        <taxon>Mesorhizobium</taxon>
    </lineage>
</organism>
<accession>A0A1A5HQC7</accession>
<dbReference type="SUPFAM" id="SSF51735">
    <property type="entry name" value="NAD(P)-binding Rossmann-fold domains"/>
    <property type="match status" value="1"/>
</dbReference>
<gene>
    <name evidence="4" type="ORF">BAE39_21155</name>
</gene>
<reference evidence="5" key="1">
    <citation type="submission" date="2016-06" db="EMBL/GenBank/DDBJ databases">
        <title>NZP2037 Pacbio-Illumina hybrid assembly.</title>
        <authorList>
            <person name="Ramsay J.P."/>
        </authorList>
    </citation>
    <scope>NUCLEOTIDE SEQUENCE [LARGE SCALE GENOMIC DNA]</scope>
    <source>
        <strain evidence="5">R7ANS::ICEMlSym2042</strain>
    </source>
</reference>
<comment type="similarity">
    <text evidence="1 3">Belongs to the short-chain dehydrogenases/reductases (SDR) family.</text>
</comment>
<dbReference type="CDD" id="cd05233">
    <property type="entry name" value="SDR_c"/>
    <property type="match status" value="1"/>
</dbReference>
<evidence type="ECO:0000256" key="3">
    <source>
        <dbReference type="RuleBase" id="RU000363"/>
    </source>
</evidence>
<dbReference type="PANTHER" id="PTHR43008:SF7">
    <property type="entry name" value="SHORT CHAIN DEHYDROGENASE_REDUCTASE (AFU_ORTHOLOGUE AFUA_2G00830)"/>
    <property type="match status" value="1"/>
</dbReference>
<dbReference type="PRINTS" id="PR00081">
    <property type="entry name" value="GDHRDH"/>
</dbReference>
<sequence length="288" mass="30398">MITDAEIQTALPALGPGNTAVITGAASGIGLAAARRLALMGMKIVLADIAGARLDDASRAVSAIAGDDAVLAVAADVSKADEVDRLADRAFGAFGEVSLLMNNAGVGDNPGKPWENRDGWKRLLDINFWGVVHGVEAFAPRMLASAKPGLIINTGSKQGITTPPGNLAYNVSKAGVKTFTEGLAHALRNEPGDRMSAHLLIPGFTYTGLTEGATEKPAGAWTGEQVIDFMLESLVRGDFYILCPDNDVARPLDEKRMAWAIGDIIENRPALSRWHPDHKDAFAAFIKG</sequence>
<dbReference type="AlphaFoldDB" id="A0A1A5HQC7"/>
<name>A0A1A5HQC7_RHILI</name>
<dbReference type="Gene3D" id="3.40.50.720">
    <property type="entry name" value="NAD(P)-binding Rossmann-like Domain"/>
    <property type="match status" value="1"/>
</dbReference>
<dbReference type="GeneID" id="66683360"/>
<dbReference type="InterPro" id="IPR002347">
    <property type="entry name" value="SDR_fam"/>
</dbReference>
<dbReference type="PRINTS" id="PR00080">
    <property type="entry name" value="SDRFAMILY"/>
</dbReference>
<dbReference type="RefSeq" id="WP_032930806.1">
    <property type="nucleotide sequence ID" value="NZ_LZTH01000046.1"/>
</dbReference>
<dbReference type="PANTHER" id="PTHR43008">
    <property type="entry name" value="BENZIL REDUCTASE"/>
    <property type="match status" value="1"/>
</dbReference>
<protein>
    <submittedName>
        <fullName evidence="4">Short-chain dehydrogenase</fullName>
    </submittedName>
</protein>
<dbReference type="GO" id="GO:0050664">
    <property type="term" value="F:oxidoreductase activity, acting on NAD(P)H, oxygen as acceptor"/>
    <property type="evidence" value="ECO:0007669"/>
    <property type="project" value="TreeGrafter"/>
</dbReference>
<dbReference type="Pfam" id="PF00106">
    <property type="entry name" value="adh_short"/>
    <property type="match status" value="1"/>
</dbReference>
<evidence type="ECO:0000256" key="1">
    <source>
        <dbReference type="ARBA" id="ARBA00006484"/>
    </source>
</evidence>
<dbReference type="EMBL" id="LZTJ01000032">
    <property type="protein sequence ID" value="OBP71470.1"/>
    <property type="molecule type" value="Genomic_DNA"/>
</dbReference>
<comment type="caution">
    <text evidence="4">The sequence shown here is derived from an EMBL/GenBank/DDBJ whole genome shotgun (WGS) entry which is preliminary data.</text>
</comment>
<evidence type="ECO:0000256" key="2">
    <source>
        <dbReference type="ARBA" id="ARBA00023002"/>
    </source>
</evidence>
<dbReference type="PROSITE" id="PS00061">
    <property type="entry name" value="ADH_SHORT"/>
    <property type="match status" value="1"/>
</dbReference>